<dbReference type="GO" id="GO:0005886">
    <property type="term" value="C:plasma membrane"/>
    <property type="evidence" value="ECO:0007669"/>
    <property type="project" value="UniProtKB-SubCell"/>
</dbReference>
<feature type="transmembrane region" description="Helical" evidence="8">
    <location>
        <begin position="401"/>
        <end position="422"/>
    </location>
</feature>
<organism evidence="10 11">
    <name type="scientific">Paenibacillus agri</name>
    <dbReference type="NCBI Taxonomy" id="2744309"/>
    <lineage>
        <taxon>Bacteria</taxon>
        <taxon>Bacillati</taxon>
        <taxon>Bacillota</taxon>
        <taxon>Bacilli</taxon>
        <taxon>Bacillales</taxon>
        <taxon>Paenibacillaceae</taxon>
        <taxon>Paenibacillus</taxon>
    </lineage>
</organism>
<keyword evidence="2 8" id="KW-0813">Transport</keyword>
<evidence type="ECO:0000256" key="8">
    <source>
        <dbReference type="RuleBase" id="RU363032"/>
    </source>
</evidence>
<feature type="transmembrane region" description="Helical" evidence="8">
    <location>
        <begin position="148"/>
        <end position="175"/>
    </location>
</feature>
<dbReference type="PANTHER" id="PTHR43357">
    <property type="entry name" value="INNER MEMBRANE ABC TRANSPORTER PERMEASE PROTEIN YDCV"/>
    <property type="match status" value="1"/>
</dbReference>
<keyword evidence="11" id="KW-1185">Reference proteome</keyword>
<keyword evidence="3" id="KW-1003">Cell membrane</keyword>
<dbReference type="InterPro" id="IPR035906">
    <property type="entry name" value="MetI-like_sf"/>
</dbReference>
<proteinExistence type="inferred from homology"/>
<evidence type="ECO:0000256" key="7">
    <source>
        <dbReference type="ARBA" id="ARBA00023136"/>
    </source>
</evidence>
<evidence type="ECO:0000256" key="5">
    <source>
        <dbReference type="ARBA" id="ARBA00022692"/>
    </source>
</evidence>
<dbReference type="CDD" id="cd06261">
    <property type="entry name" value="TM_PBP2"/>
    <property type="match status" value="2"/>
</dbReference>
<evidence type="ECO:0000256" key="4">
    <source>
        <dbReference type="ARBA" id="ARBA00022519"/>
    </source>
</evidence>
<protein>
    <submittedName>
        <fullName evidence="10">Iron ABC transporter permease</fullName>
    </submittedName>
</protein>
<feature type="domain" description="ABC transmembrane type-1" evidence="9">
    <location>
        <begin position="68"/>
        <end position="273"/>
    </location>
</feature>
<gene>
    <name evidence="10" type="ORF">HPT30_29485</name>
</gene>
<evidence type="ECO:0000256" key="3">
    <source>
        <dbReference type="ARBA" id="ARBA00022475"/>
    </source>
</evidence>
<feature type="transmembrane region" description="Helical" evidence="8">
    <location>
        <begin position="72"/>
        <end position="96"/>
    </location>
</feature>
<feature type="transmembrane region" description="Helical" evidence="8">
    <location>
        <begin position="108"/>
        <end position="128"/>
    </location>
</feature>
<sequence>MTIERIKRYVTPGRLSLLIAGLFLTWFIIAFLVYPNLNLLKSVFWANGSFSIEPFQKLLHSKRALKGLLNSFILAVSMVITVNIVGIFLVFVTDYFDIKGSKLLRIGYYTTLVYSGIVLVSGYKFLYGEQGFITKFLLLLFPSFPADWFHGYWAVLFVMTFACTSNHVLFLSNAIRKIDYQTVEAARNMGASPFYILRRVVLPVLQPSLFAITILLFLTGLGATSAPLIVGGTEFQTITPLILAFSKSPTSRDMASVLAIILGVATLILLTFLRKAEKKGNFISVSKVKSEIVKQKITNKWLNTLVHIVAYLLFIIYTVPVLLTVIFSFTDAYSISTSILSWEHFTLSNYKLLFTNADAYQPYLISIVYAAGAAVIVVALSLLVSRILHKYSNLFTTALEYAMLIPWLLPSTLIALGLILTYDSPKWILANQVLTGSMWILMIAYVIVLIPFTLRMLKAAFFSIDASLEDAGRSLGASAFYTFRRVLLPIVLPSTLAVLALNFNSQLADYDLTVFLYHPLFKPLGIAIQNATSGQTSSDTRALGLVYSVMLMVISSVALYLVYGRKSKA</sequence>
<dbReference type="Pfam" id="PF00528">
    <property type="entry name" value="BPD_transp_1"/>
    <property type="match status" value="2"/>
</dbReference>
<name>A0A850EV55_9BACL</name>
<dbReference type="RefSeq" id="WP_175374795.1">
    <property type="nucleotide sequence ID" value="NZ_JABWCS010000221.1"/>
</dbReference>
<accession>A0A850EV55</accession>
<keyword evidence="6 8" id="KW-1133">Transmembrane helix</keyword>
<evidence type="ECO:0000313" key="11">
    <source>
        <dbReference type="Proteomes" id="UP000564806"/>
    </source>
</evidence>
<keyword evidence="4" id="KW-0997">Cell inner membrane</keyword>
<feature type="domain" description="ABC transmembrane type-1" evidence="9">
    <location>
        <begin position="363"/>
        <end position="562"/>
    </location>
</feature>
<dbReference type="PROSITE" id="PS50928">
    <property type="entry name" value="ABC_TM1"/>
    <property type="match status" value="2"/>
</dbReference>
<reference evidence="10" key="1">
    <citation type="submission" date="2020-06" db="EMBL/GenBank/DDBJ databases">
        <title>Paenibacillus sp. nov., isolated from soil.</title>
        <authorList>
            <person name="Seo Y.L."/>
        </authorList>
    </citation>
    <scope>NUCLEOTIDE SEQUENCE [LARGE SCALE GENOMIC DNA]</scope>
    <source>
        <strain evidence="10">JW14</strain>
    </source>
</reference>
<feature type="transmembrane region" description="Helical" evidence="8">
    <location>
        <begin position="15"/>
        <end position="34"/>
    </location>
</feature>
<feature type="transmembrane region" description="Helical" evidence="8">
    <location>
        <begin position="486"/>
        <end position="503"/>
    </location>
</feature>
<dbReference type="AlphaFoldDB" id="A0A850EV55"/>
<feature type="transmembrane region" description="Helical" evidence="8">
    <location>
        <begin position="304"/>
        <end position="329"/>
    </location>
</feature>
<keyword evidence="5 8" id="KW-0812">Transmembrane</keyword>
<dbReference type="GO" id="GO:0055085">
    <property type="term" value="P:transmembrane transport"/>
    <property type="evidence" value="ECO:0007669"/>
    <property type="project" value="InterPro"/>
</dbReference>
<keyword evidence="7 8" id="KW-0472">Membrane</keyword>
<dbReference type="PANTHER" id="PTHR43357:SF4">
    <property type="entry name" value="INNER MEMBRANE ABC TRANSPORTER PERMEASE PROTEIN YDCV"/>
    <property type="match status" value="1"/>
</dbReference>
<feature type="transmembrane region" description="Helical" evidence="8">
    <location>
        <begin position="542"/>
        <end position="563"/>
    </location>
</feature>
<dbReference type="Proteomes" id="UP000564806">
    <property type="component" value="Unassembled WGS sequence"/>
</dbReference>
<dbReference type="EMBL" id="JABWCS010000221">
    <property type="protein sequence ID" value="NUU64496.1"/>
    <property type="molecule type" value="Genomic_DNA"/>
</dbReference>
<evidence type="ECO:0000256" key="2">
    <source>
        <dbReference type="ARBA" id="ARBA00022448"/>
    </source>
</evidence>
<evidence type="ECO:0000259" key="9">
    <source>
        <dbReference type="PROSITE" id="PS50928"/>
    </source>
</evidence>
<dbReference type="SUPFAM" id="SSF161098">
    <property type="entry name" value="MetI-like"/>
    <property type="match status" value="2"/>
</dbReference>
<feature type="transmembrane region" description="Helical" evidence="8">
    <location>
        <begin position="363"/>
        <end position="389"/>
    </location>
</feature>
<feature type="transmembrane region" description="Helical" evidence="8">
    <location>
        <begin position="434"/>
        <end position="454"/>
    </location>
</feature>
<comment type="subcellular location">
    <subcellularLocation>
        <location evidence="1">Cell inner membrane</location>
        <topology evidence="1">Multi-pass membrane protein</topology>
    </subcellularLocation>
    <subcellularLocation>
        <location evidence="8">Cell membrane</location>
        <topology evidence="8">Multi-pass membrane protein</topology>
    </subcellularLocation>
</comment>
<comment type="caution">
    <text evidence="10">The sequence shown here is derived from an EMBL/GenBank/DDBJ whole genome shotgun (WGS) entry which is preliminary data.</text>
</comment>
<comment type="similarity">
    <text evidence="8">Belongs to the binding-protein-dependent transport system permease family.</text>
</comment>
<evidence type="ECO:0000256" key="1">
    <source>
        <dbReference type="ARBA" id="ARBA00004429"/>
    </source>
</evidence>
<dbReference type="Gene3D" id="1.10.3720.10">
    <property type="entry name" value="MetI-like"/>
    <property type="match status" value="2"/>
</dbReference>
<feature type="transmembrane region" description="Helical" evidence="8">
    <location>
        <begin position="254"/>
        <end position="273"/>
    </location>
</feature>
<evidence type="ECO:0000256" key="6">
    <source>
        <dbReference type="ARBA" id="ARBA00022989"/>
    </source>
</evidence>
<dbReference type="InterPro" id="IPR000515">
    <property type="entry name" value="MetI-like"/>
</dbReference>
<evidence type="ECO:0000313" key="10">
    <source>
        <dbReference type="EMBL" id="NUU64496.1"/>
    </source>
</evidence>